<evidence type="ECO:0000313" key="1">
    <source>
        <dbReference type="EMBL" id="OWQ83777.1"/>
    </source>
</evidence>
<evidence type="ECO:0008006" key="3">
    <source>
        <dbReference type="Google" id="ProtNLM"/>
    </source>
</evidence>
<dbReference type="Proteomes" id="UP000197468">
    <property type="component" value="Unassembled WGS sequence"/>
</dbReference>
<reference evidence="1 2" key="1">
    <citation type="journal article" date="2008" name="Int. J. Syst. Evol. Microbiol.">
        <title>Description of Roseateles aquatilis sp. nov. and Roseateles terrae sp. nov., in the class Betaproteobacteria, and emended description of the genus Roseateles.</title>
        <authorList>
            <person name="Gomila M."/>
            <person name="Bowien B."/>
            <person name="Falsen E."/>
            <person name="Moore E.R."/>
            <person name="Lalucat J."/>
        </authorList>
    </citation>
    <scope>NUCLEOTIDE SEQUENCE [LARGE SCALE GENOMIC DNA]</scope>
    <source>
        <strain evidence="1 2">CCUG 48205</strain>
    </source>
</reference>
<proteinExistence type="predicted"/>
<dbReference type="EMBL" id="NIOF01000019">
    <property type="protein sequence ID" value="OWQ83777.1"/>
    <property type="molecule type" value="Genomic_DNA"/>
</dbReference>
<protein>
    <recommendedName>
        <fullName evidence="3">Tetratricopeptide repeat protein</fullName>
    </recommendedName>
</protein>
<comment type="caution">
    <text evidence="1">The sequence shown here is derived from an EMBL/GenBank/DDBJ whole genome shotgun (WGS) entry which is preliminary data.</text>
</comment>
<gene>
    <name evidence="1" type="ORF">CDN99_25245</name>
</gene>
<keyword evidence="2" id="KW-1185">Reference proteome</keyword>
<evidence type="ECO:0000313" key="2">
    <source>
        <dbReference type="Proteomes" id="UP000197468"/>
    </source>
</evidence>
<name>A0A246IUU6_9BURK</name>
<sequence>MEPGDYYMLGSLRMREAKLESAAQCFEHDIALASKTGTYYFLGSSAIRLADLMLRLNNPSRAKEVMALVDDETGEYIDGAGFRTKAVLLREAEEQLIHRPSAE</sequence>
<organism evidence="1 2">
    <name type="scientific">Roseateles aquatilis</name>
    <dbReference type="NCBI Taxonomy" id="431061"/>
    <lineage>
        <taxon>Bacteria</taxon>
        <taxon>Pseudomonadati</taxon>
        <taxon>Pseudomonadota</taxon>
        <taxon>Betaproteobacteria</taxon>
        <taxon>Burkholderiales</taxon>
        <taxon>Sphaerotilaceae</taxon>
        <taxon>Roseateles</taxon>
    </lineage>
</organism>
<dbReference type="AlphaFoldDB" id="A0A246IUU6"/>
<accession>A0A246IUU6</accession>